<evidence type="ECO:0000313" key="2">
    <source>
        <dbReference type="Proteomes" id="UP000279833"/>
    </source>
</evidence>
<dbReference type="Proteomes" id="UP000279833">
    <property type="component" value="Unassembled WGS sequence"/>
</dbReference>
<dbReference type="EMBL" id="UZAK01045792">
    <property type="protein sequence ID" value="VDP74351.1"/>
    <property type="molecule type" value="Genomic_DNA"/>
</dbReference>
<accession>A0A183L1A4</accession>
<name>A0A183L1A4_9TREM</name>
<gene>
    <name evidence="1" type="ORF">SCUD_LOCUS21103</name>
</gene>
<organism evidence="3">
    <name type="scientific">Schistosoma curassoni</name>
    <dbReference type="NCBI Taxonomy" id="6186"/>
    <lineage>
        <taxon>Eukaryota</taxon>
        <taxon>Metazoa</taxon>
        <taxon>Spiralia</taxon>
        <taxon>Lophotrochozoa</taxon>
        <taxon>Platyhelminthes</taxon>
        <taxon>Trematoda</taxon>
        <taxon>Digenea</taxon>
        <taxon>Strigeidida</taxon>
        <taxon>Schistosomatoidea</taxon>
        <taxon>Schistosomatidae</taxon>
        <taxon>Schistosoma</taxon>
    </lineage>
</organism>
<sequence length="71" mass="8291">MNVNPLSNELIRLAIRQIKRVKAGGPDNIPDRALESDIQVTTNMLHVLFRRILEEEQVLMNWNEGYFMKLP</sequence>
<evidence type="ECO:0000313" key="3">
    <source>
        <dbReference type="WBParaSite" id="SCUD_0002110601-mRNA-1"/>
    </source>
</evidence>
<reference evidence="3" key="1">
    <citation type="submission" date="2016-06" db="UniProtKB">
        <authorList>
            <consortium name="WormBaseParasite"/>
        </authorList>
    </citation>
    <scope>IDENTIFICATION</scope>
</reference>
<proteinExistence type="predicted"/>
<reference evidence="1 2" key="2">
    <citation type="submission" date="2018-11" db="EMBL/GenBank/DDBJ databases">
        <authorList>
            <consortium name="Pathogen Informatics"/>
        </authorList>
    </citation>
    <scope>NUCLEOTIDE SEQUENCE [LARGE SCALE GENOMIC DNA]</scope>
    <source>
        <strain evidence="1">Dakar</strain>
        <strain evidence="2">Dakar, Senegal</strain>
    </source>
</reference>
<dbReference type="AlphaFoldDB" id="A0A183L1A4"/>
<dbReference type="WBParaSite" id="SCUD_0002110601-mRNA-1">
    <property type="protein sequence ID" value="SCUD_0002110601-mRNA-1"/>
    <property type="gene ID" value="SCUD_0002110601"/>
</dbReference>
<keyword evidence="2" id="KW-1185">Reference proteome</keyword>
<evidence type="ECO:0000313" key="1">
    <source>
        <dbReference type="EMBL" id="VDP74351.1"/>
    </source>
</evidence>
<protein>
    <submittedName>
        <fullName evidence="3">Rop family plasmid primer RNA-binding protein</fullName>
    </submittedName>
</protein>